<evidence type="ECO:0000259" key="5">
    <source>
        <dbReference type="PROSITE" id="PS50893"/>
    </source>
</evidence>
<dbReference type="SUPFAM" id="SSF52540">
    <property type="entry name" value="P-loop containing nucleoside triphosphate hydrolases"/>
    <property type="match status" value="1"/>
</dbReference>
<evidence type="ECO:0000313" key="7">
    <source>
        <dbReference type="EMBL" id="MVA57148.1"/>
    </source>
</evidence>
<dbReference type="GO" id="GO:0016887">
    <property type="term" value="F:ATP hydrolysis activity"/>
    <property type="evidence" value="ECO:0007669"/>
    <property type="project" value="InterPro"/>
</dbReference>
<accession>A0A1S2EBB9</accession>
<keyword evidence="3" id="KW-0547">Nucleotide-binding</keyword>
<evidence type="ECO:0000313" key="6">
    <source>
        <dbReference type="EMBL" id="MUP04049.1"/>
    </source>
</evidence>
<dbReference type="InterPro" id="IPR017871">
    <property type="entry name" value="ABC_transporter-like_CS"/>
</dbReference>
<reference evidence="6 8" key="1">
    <citation type="submission" date="2019-11" db="EMBL/GenBank/DDBJ databases">
        <title>Whole-genome sequencing of Allorhizobium vitis.</title>
        <authorList>
            <person name="Gan H.M."/>
            <person name="Savka M.A."/>
        </authorList>
    </citation>
    <scope>NUCLEOTIDE SEQUENCE [LARGE SCALE GENOMIC DNA]</scope>
    <source>
        <strain evidence="6 8">AB4</strain>
    </source>
</reference>
<evidence type="ECO:0000313" key="8">
    <source>
        <dbReference type="Proteomes" id="UP000175993"/>
    </source>
</evidence>
<dbReference type="Proteomes" id="UP000440716">
    <property type="component" value="Unassembled WGS sequence"/>
</dbReference>
<comment type="caution">
    <text evidence="7">The sequence shown here is derived from an EMBL/GenBank/DDBJ whole genome shotgun (WGS) entry which is preliminary data.</text>
</comment>
<name>A0A1S2EBB9_AGRVI</name>
<dbReference type="InterPro" id="IPR003593">
    <property type="entry name" value="AAA+_ATPase"/>
</dbReference>
<reference evidence="7 9" key="2">
    <citation type="submission" date="2019-12" db="EMBL/GenBank/DDBJ databases">
        <title>Whole-genome sequencing of Allorhizobium vitis.</title>
        <authorList>
            <person name="Gan H.M."/>
            <person name="Szegedi E."/>
            <person name="Burr T."/>
            <person name="Savka M.A."/>
        </authorList>
    </citation>
    <scope>NUCLEOTIDE SEQUENCE [LARGE SCALE GENOMIC DNA]</scope>
    <source>
        <strain evidence="7 9">CG415</strain>
    </source>
</reference>
<dbReference type="Gene3D" id="3.40.50.300">
    <property type="entry name" value="P-loop containing nucleotide triphosphate hydrolases"/>
    <property type="match status" value="1"/>
</dbReference>
<feature type="domain" description="ABC transporter" evidence="5">
    <location>
        <begin position="5"/>
        <end position="236"/>
    </location>
</feature>
<evidence type="ECO:0000313" key="9">
    <source>
        <dbReference type="Proteomes" id="UP000440716"/>
    </source>
</evidence>
<dbReference type="RefSeq" id="WP_070151341.1">
    <property type="nucleotide sequence ID" value="NZ_CP146242.1"/>
</dbReference>
<evidence type="ECO:0000256" key="2">
    <source>
        <dbReference type="ARBA" id="ARBA00022448"/>
    </source>
</evidence>
<dbReference type="Pfam" id="PF00005">
    <property type="entry name" value="ABC_tran"/>
    <property type="match status" value="1"/>
</dbReference>
<keyword evidence="2" id="KW-0813">Transport</keyword>
<comment type="similarity">
    <text evidence="1">Belongs to the ABC transporter superfamily.</text>
</comment>
<dbReference type="AlphaFoldDB" id="A0A1S2EBB9"/>
<dbReference type="PANTHER" id="PTHR42788">
    <property type="entry name" value="TAURINE IMPORT ATP-BINDING PROTEIN-RELATED"/>
    <property type="match status" value="1"/>
</dbReference>
<dbReference type="InterPro" id="IPR050166">
    <property type="entry name" value="ABC_transporter_ATP-bind"/>
</dbReference>
<evidence type="ECO:0000256" key="1">
    <source>
        <dbReference type="ARBA" id="ARBA00005417"/>
    </source>
</evidence>
<dbReference type="SMART" id="SM00382">
    <property type="entry name" value="AAA"/>
    <property type="match status" value="1"/>
</dbReference>
<sequence length="264" mass="29357">MTAILTAERITKSYRLKDSELVAVQNLSLEVQSNELLCILGASGCGKSTLLSLFAGFSAPTSGKILLRGEPITGIDPRCGMVFQSYALFPWKTVRQNVEFPLRMRGARRRERRELAEQLIDMVQLTGFADHYPAELSGGMQQRVTIARSLAADPEVLLMDEPFAALDAMTRQVMQTELLRIQEASGKTIVFITHNLDEALILGHRIVVMSARPGRIKTIFDNELPRPRGVAVQTSVPYAALKTRIWEHVEEEVMQHIAASRLAG</sequence>
<gene>
    <name evidence="6" type="ORF">BBI04_004345</name>
    <name evidence="7" type="ORF">GOZ88_13660</name>
</gene>
<dbReference type="EMBL" id="WPHU01000005">
    <property type="protein sequence ID" value="MVA57148.1"/>
    <property type="molecule type" value="Genomic_DNA"/>
</dbReference>
<proteinExistence type="inferred from homology"/>
<dbReference type="OrthoDB" id="9807242at2"/>
<dbReference type="InterPro" id="IPR003439">
    <property type="entry name" value="ABC_transporter-like_ATP-bd"/>
</dbReference>
<protein>
    <submittedName>
        <fullName evidence="7">ATP-binding cassette domain-containing protein</fullName>
    </submittedName>
</protein>
<dbReference type="Proteomes" id="UP000175993">
    <property type="component" value="Unassembled WGS sequence"/>
</dbReference>
<dbReference type="GO" id="GO:0005524">
    <property type="term" value="F:ATP binding"/>
    <property type="evidence" value="ECO:0007669"/>
    <property type="project" value="UniProtKB-KW"/>
</dbReference>
<evidence type="ECO:0000256" key="3">
    <source>
        <dbReference type="ARBA" id="ARBA00022741"/>
    </source>
</evidence>
<dbReference type="CDD" id="cd03293">
    <property type="entry name" value="ABC_NrtD_SsuB_transporters"/>
    <property type="match status" value="1"/>
</dbReference>
<dbReference type="PROSITE" id="PS50893">
    <property type="entry name" value="ABC_TRANSPORTER_2"/>
    <property type="match status" value="1"/>
</dbReference>
<keyword evidence="4 7" id="KW-0067">ATP-binding</keyword>
<dbReference type="PANTHER" id="PTHR42788:SF13">
    <property type="entry name" value="ALIPHATIC SULFONATES IMPORT ATP-BINDING PROTEIN SSUB"/>
    <property type="match status" value="1"/>
</dbReference>
<dbReference type="EMBL" id="MBEV02000002">
    <property type="protein sequence ID" value="MUP04049.1"/>
    <property type="molecule type" value="Genomic_DNA"/>
</dbReference>
<organism evidence="7 9">
    <name type="scientific">Agrobacterium vitis</name>
    <name type="common">Rhizobium vitis</name>
    <dbReference type="NCBI Taxonomy" id="373"/>
    <lineage>
        <taxon>Bacteria</taxon>
        <taxon>Pseudomonadati</taxon>
        <taxon>Pseudomonadota</taxon>
        <taxon>Alphaproteobacteria</taxon>
        <taxon>Hyphomicrobiales</taxon>
        <taxon>Rhizobiaceae</taxon>
        <taxon>Rhizobium/Agrobacterium group</taxon>
        <taxon>Agrobacterium</taxon>
    </lineage>
</organism>
<dbReference type="InterPro" id="IPR027417">
    <property type="entry name" value="P-loop_NTPase"/>
</dbReference>
<dbReference type="PROSITE" id="PS00211">
    <property type="entry name" value="ABC_TRANSPORTER_1"/>
    <property type="match status" value="1"/>
</dbReference>
<evidence type="ECO:0000256" key="4">
    <source>
        <dbReference type="ARBA" id="ARBA00022840"/>
    </source>
</evidence>